<reference evidence="2 3" key="1">
    <citation type="submission" date="2022-12" db="EMBL/GenBank/DDBJ databases">
        <title>Draft genome sequence of Paenibacillus sp. dW9.</title>
        <authorList>
            <person name="Choi E.-W."/>
            <person name="Kim D.-U."/>
        </authorList>
    </citation>
    <scope>NUCLEOTIDE SEQUENCE [LARGE SCALE GENOMIC DNA]</scope>
    <source>
        <strain evidence="3">dW9</strain>
    </source>
</reference>
<dbReference type="Proteomes" id="UP001527882">
    <property type="component" value="Unassembled WGS sequence"/>
</dbReference>
<dbReference type="InterPro" id="IPR022622">
    <property type="entry name" value="DUF3492"/>
</dbReference>
<protein>
    <submittedName>
        <fullName evidence="2">GT4 family glycosyltransferase PelF</fullName>
    </submittedName>
</protein>
<proteinExistence type="predicted"/>
<evidence type="ECO:0000313" key="2">
    <source>
        <dbReference type="EMBL" id="MCZ8514663.1"/>
    </source>
</evidence>
<gene>
    <name evidence="2" type="primary">pelF</name>
    <name evidence="2" type="ORF">O9H85_19985</name>
</gene>
<comment type="caution">
    <text evidence="2">The sequence shown here is derived from an EMBL/GenBank/DDBJ whole genome shotgun (WGS) entry which is preliminary data.</text>
</comment>
<dbReference type="Pfam" id="PF11997">
    <property type="entry name" value="DUF3492"/>
    <property type="match status" value="1"/>
</dbReference>
<dbReference type="NCBIfam" id="NF038011">
    <property type="entry name" value="PelF"/>
    <property type="match status" value="1"/>
</dbReference>
<accession>A0ABT4QCY3</accession>
<feature type="domain" description="DUF3492" evidence="1">
    <location>
        <begin position="1"/>
        <end position="255"/>
    </location>
</feature>
<dbReference type="InterPro" id="IPR047691">
    <property type="entry name" value="PelF-like"/>
</dbReference>
<dbReference type="EMBL" id="JAQAGZ010000013">
    <property type="protein sequence ID" value="MCZ8514663.1"/>
    <property type="molecule type" value="Genomic_DNA"/>
</dbReference>
<organism evidence="2 3">
    <name type="scientific">Paenibacillus gyeongsangnamensis</name>
    <dbReference type="NCBI Taxonomy" id="3388067"/>
    <lineage>
        <taxon>Bacteria</taxon>
        <taxon>Bacillati</taxon>
        <taxon>Bacillota</taxon>
        <taxon>Bacilli</taxon>
        <taxon>Bacillales</taxon>
        <taxon>Paenibacillaceae</taxon>
        <taxon>Paenibacillus</taxon>
    </lineage>
</organism>
<dbReference type="PANTHER" id="PTHR12526">
    <property type="entry name" value="GLYCOSYLTRANSFERASE"/>
    <property type="match status" value="1"/>
</dbReference>
<dbReference type="PANTHER" id="PTHR12526:SF608">
    <property type="entry name" value="PELF"/>
    <property type="match status" value="1"/>
</dbReference>
<dbReference type="SUPFAM" id="SSF53756">
    <property type="entry name" value="UDP-Glycosyltransferase/glycogen phosphorylase"/>
    <property type="match status" value="1"/>
</dbReference>
<name>A0ABT4QCY3_9BACL</name>
<evidence type="ECO:0000259" key="1">
    <source>
        <dbReference type="Pfam" id="PF11997"/>
    </source>
</evidence>
<dbReference type="RefSeq" id="WP_269883187.1">
    <property type="nucleotide sequence ID" value="NZ_JAQAGZ010000013.1"/>
</dbReference>
<dbReference type="Gene3D" id="3.40.50.2000">
    <property type="entry name" value="Glycogen Phosphorylase B"/>
    <property type="match status" value="2"/>
</dbReference>
<keyword evidence="3" id="KW-1185">Reference proteome</keyword>
<sequence>MKICLIVEGSYPYVAGGVAGWIQMLVSAMPGHEFEIVAISSSRQAAKEYKYPLPSNLTRIHDVFVMDWQSLSEGKGPKLTKEEAALCLRWFSLREASETALPLMADPSKLGSPVAFLKSEAFWNLLVDSYRAEMPDRSFNAYFWTWRSLYLPAMYLLQQKYPEADIYHSVSTGYAGMIASYLRLKHGKPFILTEHGMYAREREEEILRSSWVEPTFKPRWIQFFYHLSKGTYRTADRTVALYGGMRDIQLELGVPAARSLVIPNGVAYDRLSKLPRPTDTGGGGIIFGALVRLVPIKDIKTLLYAAQLVSQKIPEMELWIMGPTDEDPEYFEECVTLAAQLQISRFVTFTGSVQIADYLPRIDVLILSSISEGQPLAVLEGMAAGIPWICTDVGSCRELLEGRDAEDDGTAGCVVPPGQPGAMADTMIRLYKYPEERSDMGQIGRRRVARYYRMDQFINAYRKLYEEAVNGWRA</sequence>
<evidence type="ECO:0000313" key="3">
    <source>
        <dbReference type="Proteomes" id="UP001527882"/>
    </source>
</evidence>
<dbReference type="Pfam" id="PF13692">
    <property type="entry name" value="Glyco_trans_1_4"/>
    <property type="match status" value="1"/>
</dbReference>